<name>A0ACC0W445_9STRA</name>
<dbReference type="EMBL" id="CM047583">
    <property type="protein sequence ID" value="KAI9912781.1"/>
    <property type="molecule type" value="Genomic_DNA"/>
</dbReference>
<protein>
    <submittedName>
        <fullName evidence="1">Uncharacterized protein</fullName>
    </submittedName>
</protein>
<comment type="caution">
    <text evidence="1">The sequence shown here is derived from an EMBL/GenBank/DDBJ whole genome shotgun (WGS) entry which is preliminary data.</text>
</comment>
<organism evidence="1 2">
    <name type="scientific">Peronosclerospora sorghi</name>
    <dbReference type="NCBI Taxonomy" id="230839"/>
    <lineage>
        <taxon>Eukaryota</taxon>
        <taxon>Sar</taxon>
        <taxon>Stramenopiles</taxon>
        <taxon>Oomycota</taxon>
        <taxon>Peronosporomycetes</taxon>
        <taxon>Peronosporales</taxon>
        <taxon>Peronosporaceae</taxon>
        <taxon>Peronosclerospora</taxon>
    </lineage>
</organism>
<proteinExistence type="predicted"/>
<gene>
    <name evidence="1" type="ORF">PsorP6_005107</name>
</gene>
<dbReference type="Proteomes" id="UP001163321">
    <property type="component" value="Chromosome 4"/>
</dbReference>
<evidence type="ECO:0000313" key="2">
    <source>
        <dbReference type="Proteomes" id="UP001163321"/>
    </source>
</evidence>
<accession>A0ACC0W445</accession>
<keyword evidence="2" id="KW-1185">Reference proteome</keyword>
<evidence type="ECO:0000313" key="1">
    <source>
        <dbReference type="EMBL" id="KAI9912781.1"/>
    </source>
</evidence>
<reference evidence="1 2" key="1">
    <citation type="journal article" date="2022" name="bioRxiv">
        <title>The genome of the oomycete Peronosclerospora sorghi, a cosmopolitan pathogen of maize and sorghum, is inflated with dispersed pseudogenes.</title>
        <authorList>
            <person name="Fletcher K."/>
            <person name="Martin F."/>
            <person name="Isakeit T."/>
            <person name="Cavanaugh K."/>
            <person name="Magill C."/>
            <person name="Michelmore R."/>
        </authorList>
    </citation>
    <scope>NUCLEOTIDE SEQUENCE [LARGE SCALE GENOMIC DNA]</scope>
    <source>
        <strain evidence="1">P6</strain>
    </source>
</reference>
<sequence>MLNLKLVEIQPEGYRMLVALLSVAESIEDFDKKLLVDAALRVPTLERLFLVEVDLDDNAFDGLAEIRKPLALRHLRLQKNNVSLKTLGAICRASSDGVLNLERLDLDMNNEIRDPAIHALAPMLDSPVAGSATRLTRLDLKACNFGLEGVTCLLLALGHNKTVKHLDLSNNRFGDGFGDVLAHFLEVNSSITYLDIDNVQLELLVYLKHC</sequence>